<dbReference type="AlphaFoldDB" id="A0A2S9K823"/>
<evidence type="ECO:0000313" key="6">
    <source>
        <dbReference type="EMBL" id="PRD66581.1"/>
    </source>
</evidence>
<protein>
    <recommendedName>
        <fullName evidence="3">Large ribosomal RNA subunit accumulation protein YceD</fullName>
    </recommendedName>
    <alternativeName>
        <fullName evidence="5">23S rRNA accumulation protein YceD</fullName>
    </alternativeName>
</protein>
<name>A0A2S9K823_9BURK</name>
<evidence type="ECO:0000256" key="4">
    <source>
        <dbReference type="ARBA" id="ARBA00022517"/>
    </source>
</evidence>
<gene>
    <name evidence="6" type="ORF">C6P64_03925</name>
</gene>
<accession>A0A2S9K823</accession>
<comment type="caution">
    <text evidence="6">The sequence shown here is derived from an EMBL/GenBank/DDBJ whole genome shotgun (WGS) entry which is preliminary data.</text>
</comment>
<keyword evidence="6" id="KW-0238">DNA-binding</keyword>
<dbReference type="InterPro" id="IPR003772">
    <property type="entry name" value="YceD"/>
</dbReference>
<proteinExistence type="inferred from homology"/>
<dbReference type="InterPro" id="IPR039255">
    <property type="entry name" value="YceD_bac"/>
</dbReference>
<dbReference type="Pfam" id="PF02620">
    <property type="entry name" value="YceD"/>
    <property type="match status" value="1"/>
</dbReference>
<organism evidence="6 7">
    <name type="scientific">Malikia granosa</name>
    <dbReference type="NCBI Taxonomy" id="263067"/>
    <lineage>
        <taxon>Bacteria</taxon>
        <taxon>Pseudomonadati</taxon>
        <taxon>Pseudomonadota</taxon>
        <taxon>Betaproteobacteria</taxon>
        <taxon>Burkholderiales</taxon>
        <taxon>Comamonadaceae</taxon>
        <taxon>Malikia</taxon>
    </lineage>
</organism>
<reference evidence="6 7" key="1">
    <citation type="submission" date="2018-03" db="EMBL/GenBank/DDBJ databases">
        <title>Comparative genomics illustrates the genes involved in a hyperalkaliphilic mechanisms of Serpentinomonas isolated from highly-alkaline calcium-rich serpentinized springs.</title>
        <authorList>
            <person name="Suzuki S."/>
            <person name="Ishii S."/>
            <person name="Walworth N."/>
            <person name="Bird L."/>
            <person name="Kuenen J.G."/>
            <person name="Nealson K.H."/>
        </authorList>
    </citation>
    <scope>NUCLEOTIDE SEQUENCE [LARGE SCALE GENOMIC DNA]</scope>
    <source>
        <strain evidence="6 7">P1</strain>
    </source>
</reference>
<dbReference type="Proteomes" id="UP000238589">
    <property type="component" value="Unassembled WGS sequence"/>
</dbReference>
<sequence>MPPTALDLRASAQKAETLSGQALLSAFARLADGLPELEVGPVRWSAQAELRQPLGELGADLGRAELPEPQLWLHLQASAELPQTCQRCLAPYAQPVEVDRWFRFVADETVALAEDEEAEEDLLAFEPRFDLAALVEDELLLALPLVPMHEVCPVPVRMSAGELPDLPEEKKPNPFAALSALKGRTTGH</sequence>
<evidence type="ECO:0000256" key="5">
    <source>
        <dbReference type="ARBA" id="ARBA00031841"/>
    </source>
</evidence>
<comment type="similarity">
    <text evidence="2">Belongs to the DUF177 domain family.</text>
</comment>
<dbReference type="GO" id="GO:0042254">
    <property type="term" value="P:ribosome biogenesis"/>
    <property type="evidence" value="ECO:0007669"/>
    <property type="project" value="UniProtKB-KW"/>
</dbReference>
<evidence type="ECO:0000256" key="3">
    <source>
        <dbReference type="ARBA" id="ARBA00015716"/>
    </source>
</evidence>
<dbReference type="PANTHER" id="PTHR38099">
    <property type="entry name" value="LARGE RIBOSOMAL RNA SUBUNIT ACCUMULATION PROTEIN YCED"/>
    <property type="match status" value="1"/>
</dbReference>
<dbReference type="OrthoDB" id="5297600at2"/>
<keyword evidence="4" id="KW-0690">Ribosome biogenesis</keyword>
<dbReference type="GO" id="GO:0005829">
    <property type="term" value="C:cytosol"/>
    <property type="evidence" value="ECO:0007669"/>
    <property type="project" value="TreeGrafter"/>
</dbReference>
<dbReference type="GO" id="GO:0003677">
    <property type="term" value="F:DNA binding"/>
    <property type="evidence" value="ECO:0007669"/>
    <property type="project" value="UniProtKB-KW"/>
</dbReference>
<evidence type="ECO:0000313" key="7">
    <source>
        <dbReference type="Proteomes" id="UP000238589"/>
    </source>
</evidence>
<dbReference type="RefSeq" id="WP_105747421.1">
    <property type="nucleotide sequence ID" value="NZ_PVLQ01000012.1"/>
</dbReference>
<evidence type="ECO:0000256" key="2">
    <source>
        <dbReference type="ARBA" id="ARBA00010740"/>
    </source>
</evidence>
<keyword evidence="7" id="KW-1185">Reference proteome</keyword>
<evidence type="ECO:0000256" key="1">
    <source>
        <dbReference type="ARBA" id="ARBA00002868"/>
    </source>
</evidence>
<comment type="function">
    <text evidence="1">Plays a role in synthesis, processing and/or stability of 23S rRNA.</text>
</comment>
<dbReference type="EMBL" id="PVLQ01000012">
    <property type="protein sequence ID" value="PRD66581.1"/>
    <property type="molecule type" value="Genomic_DNA"/>
</dbReference>
<dbReference type="PANTHER" id="PTHR38099:SF1">
    <property type="entry name" value="LARGE RIBOSOMAL RNA SUBUNIT ACCUMULATION PROTEIN YCED"/>
    <property type="match status" value="1"/>
</dbReference>